<reference evidence="1" key="1">
    <citation type="journal article" date="2015" name="Front. Microbiol.">
        <title>Combining genomic sequencing methods to explore viral diversity and reveal potential virus-host interactions.</title>
        <authorList>
            <person name="Chow C.E."/>
            <person name="Winget D.M."/>
            <person name="White R.A.III."/>
            <person name="Hallam S.J."/>
            <person name="Suttle C.A."/>
        </authorList>
    </citation>
    <scope>NUCLEOTIDE SEQUENCE</scope>
    <source>
        <strain evidence="1">Anoxic3_1</strain>
    </source>
</reference>
<organism evidence="1">
    <name type="scientific">uncultured marine virus</name>
    <dbReference type="NCBI Taxonomy" id="186617"/>
    <lineage>
        <taxon>Viruses</taxon>
        <taxon>environmental samples</taxon>
    </lineage>
</organism>
<reference evidence="1" key="2">
    <citation type="submission" date="2015-03" db="EMBL/GenBank/DDBJ databases">
        <authorList>
            <person name="Chow C.-E.T."/>
            <person name="Winget D.M."/>
            <person name="White R.A.III."/>
            <person name="Hallam S.J."/>
            <person name="Suttle C.A."/>
        </authorList>
    </citation>
    <scope>NUCLEOTIDE SEQUENCE</scope>
    <source>
        <strain evidence="1">Anoxic3_1</strain>
    </source>
</reference>
<accession>A0A0F7L0E3</accession>
<proteinExistence type="predicted"/>
<dbReference type="EMBL" id="KR029577">
    <property type="protein sequence ID" value="AKH45979.1"/>
    <property type="molecule type" value="Genomic_DNA"/>
</dbReference>
<evidence type="ECO:0000313" key="1">
    <source>
        <dbReference type="EMBL" id="AKH45979.1"/>
    </source>
</evidence>
<sequence length="256" mass="28400">MHVQGGWAEIGSDRHFLRHGCISLVVRLVFHPITGRWVVAFRVHPPWVVWFVRVPGLSVQRAKIDTIRVNQLVTRTGLRLHIAVLVYAVVNILRKGFGFCCVVEGRIVLQPLLARDANRFIDVQLLAFHHRWNDKVLAAQLYRGGHYVAPCPVRVVHDGVLGWEYAGGFTRCGLHRCAGNAVHRTATSLSLWLAIGGLHRCAGNAVHRTATSLSLWLAIGGLHRCAGNAVHGSASWWSAWFSTGTDKRRANRIAGV</sequence>
<name>A0A0F7L0E3_9VIRU</name>
<protein>
    <submittedName>
        <fullName evidence="1">Uncharacterized protein</fullName>
    </submittedName>
</protein>